<gene>
    <name evidence="6" type="ORF">J3R30DRAFT_3406733</name>
</gene>
<evidence type="ECO:0008006" key="8">
    <source>
        <dbReference type="Google" id="ProtNLM"/>
    </source>
</evidence>
<keyword evidence="2" id="KW-0812">Transmembrane</keyword>
<feature type="region of interest" description="Disordered" evidence="5">
    <location>
        <begin position="1"/>
        <end position="60"/>
    </location>
</feature>
<keyword evidence="7" id="KW-1185">Reference proteome</keyword>
<dbReference type="InterPro" id="IPR004752">
    <property type="entry name" value="AmpG_permease/AT-1"/>
</dbReference>
<evidence type="ECO:0000313" key="7">
    <source>
        <dbReference type="Proteomes" id="UP001150266"/>
    </source>
</evidence>
<evidence type="ECO:0000256" key="3">
    <source>
        <dbReference type="ARBA" id="ARBA00022989"/>
    </source>
</evidence>
<feature type="compositionally biased region" description="Low complexity" evidence="5">
    <location>
        <begin position="29"/>
        <end position="43"/>
    </location>
</feature>
<accession>A0A9W9A4K6</accession>
<keyword evidence="3" id="KW-1133">Transmembrane helix</keyword>
<proteinExistence type="predicted"/>
<evidence type="ECO:0000256" key="4">
    <source>
        <dbReference type="ARBA" id="ARBA00023136"/>
    </source>
</evidence>
<dbReference type="InterPro" id="IPR024371">
    <property type="entry name" value="AcetylCoA_trans_1-like"/>
</dbReference>
<name>A0A9W9A4K6_9AGAR</name>
<dbReference type="Proteomes" id="UP001150266">
    <property type="component" value="Unassembled WGS sequence"/>
</dbReference>
<feature type="compositionally biased region" description="Basic and acidic residues" evidence="5">
    <location>
        <begin position="1"/>
        <end position="12"/>
    </location>
</feature>
<protein>
    <recommendedName>
        <fullName evidence="8">MFS general substrate transporter</fullName>
    </recommendedName>
</protein>
<dbReference type="Pfam" id="PF13000">
    <property type="entry name" value="Acatn"/>
    <property type="match status" value="2"/>
</dbReference>
<evidence type="ECO:0000313" key="6">
    <source>
        <dbReference type="EMBL" id="KAJ4473901.1"/>
    </source>
</evidence>
<evidence type="ECO:0000256" key="2">
    <source>
        <dbReference type="ARBA" id="ARBA00022692"/>
    </source>
</evidence>
<dbReference type="PANTHER" id="PTHR12778">
    <property type="entry name" value="SOLUTE CARRIER FAMILY 33 ACETYL-COA TRANSPORTER -RELATED"/>
    <property type="match status" value="1"/>
</dbReference>
<comment type="subcellular location">
    <subcellularLocation>
        <location evidence="1">Membrane</location>
        <topology evidence="1">Multi-pass membrane protein</topology>
    </subcellularLocation>
</comment>
<organism evidence="6 7">
    <name type="scientific">Lentinula aciculospora</name>
    <dbReference type="NCBI Taxonomy" id="153920"/>
    <lineage>
        <taxon>Eukaryota</taxon>
        <taxon>Fungi</taxon>
        <taxon>Dikarya</taxon>
        <taxon>Basidiomycota</taxon>
        <taxon>Agaricomycotina</taxon>
        <taxon>Agaricomycetes</taxon>
        <taxon>Agaricomycetidae</taxon>
        <taxon>Agaricales</taxon>
        <taxon>Marasmiineae</taxon>
        <taxon>Omphalotaceae</taxon>
        <taxon>Lentinula</taxon>
    </lineage>
</organism>
<reference evidence="6" key="1">
    <citation type="submission" date="2022-08" db="EMBL/GenBank/DDBJ databases">
        <title>A Global Phylogenomic Analysis of the Shiitake Genus Lentinula.</title>
        <authorList>
            <consortium name="DOE Joint Genome Institute"/>
            <person name="Sierra-Patev S."/>
            <person name="Min B."/>
            <person name="Naranjo-Ortiz M."/>
            <person name="Looney B."/>
            <person name="Konkel Z."/>
            <person name="Slot J.C."/>
            <person name="Sakamoto Y."/>
            <person name="Steenwyk J.L."/>
            <person name="Rokas A."/>
            <person name="Carro J."/>
            <person name="Camarero S."/>
            <person name="Ferreira P."/>
            <person name="Molpeceres G."/>
            <person name="Ruiz-Duenas F.J."/>
            <person name="Serrano A."/>
            <person name="Henrissat B."/>
            <person name="Drula E."/>
            <person name="Hughes K.W."/>
            <person name="Mata J.L."/>
            <person name="Ishikawa N.K."/>
            <person name="Vargas-Isla R."/>
            <person name="Ushijima S."/>
            <person name="Smith C.A."/>
            <person name="Ahrendt S."/>
            <person name="Andreopoulos W."/>
            <person name="He G."/>
            <person name="Labutti K."/>
            <person name="Lipzen A."/>
            <person name="Ng V."/>
            <person name="Riley R."/>
            <person name="Sandor L."/>
            <person name="Barry K."/>
            <person name="Martinez A.T."/>
            <person name="Xiao Y."/>
            <person name="Gibbons J.G."/>
            <person name="Terashima K."/>
            <person name="Grigoriev I.V."/>
            <person name="Hibbett D.S."/>
        </authorList>
    </citation>
    <scope>NUCLEOTIDE SEQUENCE</scope>
    <source>
        <strain evidence="6">JLM2183</strain>
    </source>
</reference>
<evidence type="ECO:0000256" key="1">
    <source>
        <dbReference type="ARBA" id="ARBA00004141"/>
    </source>
</evidence>
<dbReference type="GO" id="GO:0008521">
    <property type="term" value="F:acetyl-CoA transmembrane transporter activity"/>
    <property type="evidence" value="ECO:0007669"/>
    <property type="project" value="InterPro"/>
</dbReference>
<dbReference type="EMBL" id="JAOTPV010000017">
    <property type="protein sequence ID" value="KAJ4473901.1"/>
    <property type="molecule type" value="Genomic_DNA"/>
</dbReference>
<keyword evidence="4" id="KW-0472">Membrane</keyword>
<dbReference type="GO" id="GO:0035348">
    <property type="term" value="P:acetyl-CoA transmembrane transport"/>
    <property type="evidence" value="ECO:0007669"/>
    <property type="project" value="InterPro"/>
</dbReference>
<dbReference type="OrthoDB" id="3253617at2759"/>
<dbReference type="AlphaFoldDB" id="A0A9W9A4K6"/>
<evidence type="ECO:0000256" key="5">
    <source>
        <dbReference type="SAM" id="MobiDB-lite"/>
    </source>
</evidence>
<sequence>MSQPGDKTDRLLSTKGTSRQRRKNRAKASSPRSSSPDISSEPMPKGHKYPALSSSVELEGIQIRPRTPRTALHSENGDAVDEVELSLLNEDERRAAAASDTDLPSSRTKAGVSTKDKRGMALLIVLWCSSKLPFVWIGDEVVNSTVAQLGLALGSVPFLLREHLSYSQLGTFALAGYPYSLKLLWSPIVDSCYFPSVGRRKSWIVPMQFVIGSLMLWIANNVDVLLETFVGINAFHTRISDPLIGGTYMTSKARIESGFRVCSGSCARLH</sequence>
<dbReference type="PANTHER" id="PTHR12778:SF9">
    <property type="entry name" value="ACETYL-COENZYME A TRANSPORTER 1"/>
    <property type="match status" value="1"/>
</dbReference>
<comment type="caution">
    <text evidence="6">The sequence shown here is derived from an EMBL/GenBank/DDBJ whole genome shotgun (WGS) entry which is preliminary data.</text>
</comment>
<dbReference type="GO" id="GO:0016020">
    <property type="term" value="C:membrane"/>
    <property type="evidence" value="ECO:0007669"/>
    <property type="project" value="UniProtKB-SubCell"/>
</dbReference>